<gene>
    <name evidence="1" type="ORF">PILCRDRAFT_8580</name>
</gene>
<dbReference type="InParanoid" id="A0A0C3BVW3"/>
<dbReference type="EMBL" id="KN832998">
    <property type="protein sequence ID" value="KIM81517.1"/>
    <property type="molecule type" value="Genomic_DNA"/>
</dbReference>
<evidence type="ECO:0000313" key="1">
    <source>
        <dbReference type="EMBL" id="KIM81517.1"/>
    </source>
</evidence>
<dbReference type="Proteomes" id="UP000054166">
    <property type="component" value="Unassembled WGS sequence"/>
</dbReference>
<sequence>MVKWFTVPCTHTKLAQSGYSADTHALTLGTKSDNNHPSDISTSHRTSSILRDLDIDVF</sequence>
<dbReference type="AlphaFoldDB" id="A0A0C3BVW3"/>
<reference evidence="2" key="2">
    <citation type="submission" date="2015-01" db="EMBL/GenBank/DDBJ databases">
        <title>Evolutionary Origins and Diversification of the Mycorrhizal Mutualists.</title>
        <authorList>
            <consortium name="DOE Joint Genome Institute"/>
            <consortium name="Mycorrhizal Genomics Consortium"/>
            <person name="Kohler A."/>
            <person name="Kuo A."/>
            <person name="Nagy L.G."/>
            <person name="Floudas D."/>
            <person name="Copeland A."/>
            <person name="Barry K.W."/>
            <person name="Cichocki N."/>
            <person name="Veneault-Fourrey C."/>
            <person name="LaButti K."/>
            <person name="Lindquist E.A."/>
            <person name="Lipzen A."/>
            <person name="Lundell T."/>
            <person name="Morin E."/>
            <person name="Murat C."/>
            <person name="Riley R."/>
            <person name="Ohm R."/>
            <person name="Sun H."/>
            <person name="Tunlid A."/>
            <person name="Henrissat B."/>
            <person name="Grigoriev I.V."/>
            <person name="Hibbett D.S."/>
            <person name="Martin F."/>
        </authorList>
    </citation>
    <scope>NUCLEOTIDE SEQUENCE [LARGE SCALE GENOMIC DNA]</scope>
    <source>
        <strain evidence="2">F 1598</strain>
    </source>
</reference>
<keyword evidence="2" id="KW-1185">Reference proteome</keyword>
<evidence type="ECO:0000313" key="2">
    <source>
        <dbReference type="Proteomes" id="UP000054166"/>
    </source>
</evidence>
<reference evidence="1 2" key="1">
    <citation type="submission" date="2014-04" db="EMBL/GenBank/DDBJ databases">
        <authorList>
            <consortium name="DOE Joint Genome Institute"/>
            <person name="Kuo A."/>
            <person name="Tarkka M."/>
            <person name="Buscot F."/>
            <person name="Kohler A."/>
            <person name="Nagy L.G."/>
            <person name="Floudas D."/>
            <person name="Copeland A."/>
            <person name="Barry K.W."/>
            <person name="Cichocki N."/>
            <person name="Veneault-Fourrey C."/>
            <person name="LaButti K."/>
            <person name="Lindquist E.A."/>
            <person name="Lipzen A."/>
            <person name="Lundell T."/>
            <person name="Morin E."/>
            <person name="Murat C."/>
            <person name="Sun H."/>
            <person name="Tunlid A."/>
            <person name="Henrissat B."/>
            <person name="Grigoriev I.V."/>
            <person name="Hibbett D.S."/>
            <person name="Martin F."/>
            <person name="Nordberg H.P."/>
            <person name="Cantor M.N."/>
            <person name="Hua S.X."/>
        </authorList>
    </citation>
    <scope>NUCLEOTIDE SEQUENCE [LARGE SCALE GENOMIC DNA]</scope>
    <source>
        <strain evidence="1 2">F 1598</strain>
    </source>
</reference>
<name>A0A0C3BVW3_PILCF</name>
<protein>
    <submittedName>
        <fullName evidence="1">Uncharacterized protein</fullName>
    </submittedName>
</protein>
<organism evidence="1 2">
    <name type="scientific">Piloderma croceum (strain F 1598)</name>
    <dbReference type="NCBI Taxonomy" id="765440"/>
    <lineage>
        <taxon>Eukaryota</taxon>
        <taxon>Fungi</taxon>
        <taxon>Dikarya</taxon>
        <taxon>Basidiomycota</taxon>
        <taxon>Agaricomycotina</taxon>
        <taxon>Agaricomycetes</taxon>
        <taxon>Agaricomycetidae</taxon>
        <taxon>Atheliales</taxon>
        <taxon>Atheliaceae</taxon>
        <taxon>Piloderma</taxon>
    </lineage>
</organism>
<proteinExistence type="predicted"/>
<accession>A0A0C3BVW3</accession>
<dbReference type="HOGENOM" id="CLU_2979904_0_0_1"/>